<dbReference type="Gene3D" id="2.40.420.20">
    <property type="match status" value="1"/>
</dbReference>
<dbReference type="Gene3D" id="1.10.287.470">
    <property type="entry name" value="Helix hairpin bin"/>
    <property type="match status" value="1"/>
</dbReference>
<accession>A0ABS5R2B2</accession>
<dbReference type="Pfam" id="PF25917">
    <property type="entry name" value="BSH_RND"/>
    <property type="match status" value="1"/>
</dbReference>
<feature type="domain" description="CusB-like beta-barrel" evidence="7">
    <location>
        <begin position="222"/>
        <end position="279"/>
    </location>
</feature>
<evidence type="ECO:0000259" key="5">
    <source>
        <dbReference type="Pfam" id="PF25876"/>
    </source>
</evidence>
<dbReference type="InterPro" id="IPR058625">
    <property type="entry name" value="MdtA-like_BSH"/>
</dbReference>
<organism evidence="9 10">
    <name type="scientific">Ancylobacter radicis</name>
    <dbReference type="NCBI Taxonomy" id="2836179"/>
    <lineage>
        <taxon>Bacteria</taxon>
        <taxon>Pseudomonadati</taxon>
        <taxon>Pseudomonadota</taxon>
        <taxon>Alphaproteobacteria</taxon>
        <taxon>Hyphomicrobiales</taxon>
        <taxon>Xanthobacteraceae</taxon>
        <taxon>Ancylobacter</taxon>
    </lineage>
</organism>
<keyword evidence="10" id="KW-1185">Reference proteome</keyword>
<feature type="coiled-coil region" evidence="4">
    <location>
        <begin position="115"/>
        <end position="180"/>
    </location>
</feature>
<evidence type="ECO:0000259" key="6">
    <source>
        <dbReference type="Pfam" id="PF25917"/>
    </source>
</evidence>
<evidence type="ECO:0000256" key="1">
    <source>
        <dbReference type="ARBA" id="ARBA00004196"/>
    </source>
</evidence>
<dbReference type="Proteomes" id="UP001166585">
    <property type="component" value="Unassembled WGS sequence"/>
</dbReference>
<feature type="domain" description="Multidrug resistance protein MdtA-like C-terminal permuted SH3" evidence="8">
    <location>
        <begin position="299"/>
        <end position="360"/>
    </location>
</feature>
<protein>
    <submittedName>
        <fullName evidence="9">Efflux RND transporter periplasmic adaptor subunit</fullName>
    </submittedName>
</protein>
<evidence type="ECO:0000256" key="4">
    <source>
        <dbReference type="SAM" id="Coils"/>
    </source>
</evidence>
<dbReference type="RefSeq" id="WP_213753648.1">
    <property type="nucleotide sequence ID" value="NZ_JAHCQH010000004.1"/>
</dbReference>
<dbReference type="Pfam" id="PF25954">
    <property type="entry name" value="Beta-barrel_RND_2"/>
    <property type="match status" value="1"/>
</dbReference>
<dbReference type="Pfam" id="PF25876">
    <property type="entry name" value="HH_MFP_RND"/>
    <property type="match status" value="1"/>
</dbReference>
<dbReference type="NCBIfam" id="TIGR01730">
    <property type="entry name" value="RND_mfp"/>
    <property type="match status" value="1"/>
</dbReference>
<evidence type="ECO:0000256" key="3">
    <source>
        <dbReference type="ARBA" id="ARBA00022448"/>
    </source>
</evidence>
<feature type="domain" description="Multidrug resistance protein MdtA-like barrel-sandwich hybrid" evidence="6">
    <location>
        <begin position="80"/>
        <end position="212"/>
    </location>
</feature>
<dbReference type="InterPro" id="IPR058792">
    <property type="entry name" value="Beta-barrel_RND_2"/>
</dbReference>
<name>A0ABS5R2B2_9HYPH</name>
<comment type="subcellular location">
    <subcellularLocation>
        <location evidence="1">Cell envelope</location>
    </subcellularLocation>
</comment>
<dbReference type="Gene3D" id="2.40.50.100">
    <property type="match status" value="1"/>
</dbReference>
<keyword evidence="4" id="KW-0175">Coiled coil</keyword>
<feature type="domain" description="Multidrug resistance protein MdtA-like alpha-helical hairpin" evidence="5">
    <location>
        <begin position="116"/>
        <end position="183"/>
    </location>
</feature>
<reference evidence="9" key="1">
    <citation type="submission" date="2021-05" db="EMBL/GenBank/DDBJ databases">
        <authorList>
            <person name="Sun Q."/>
            <person name="Inoue M."/>
        </authorList>
    </citation>
    <scope>NUCLEOTIDE SEQUENCE</scope>
    <source>
        <strain evidence="9">VKM B-3255</strain>
    </source>
</reference>
<dbReference type="PANTHER" id="PTHR30469:SF38">
    <property type="entry name" value="HLYD FAMILY SECRETION PROTEIN"/>
    <property type="match status" value="1"/>
</dbReference>
<comment type="caution">
    <text evidence="9">The sequence shown here is derived from an EMBL/GenBank/DDBJ whole genome shotgun (WGS) entry which is preliminary data.</text>
</comment>
<dbReference type="SUPFAM" id="SSF111369">
    <property type="entry name" value="HlyD-like secretion proteins"/>
    <property type="match status" value="1"/>
</dbReference>
<evidence type="ECO:0000313" key="9">
    <source>
        <dbReference type="EMBL" id="MBS9475800.1"/>
    </source>
</evidence>
<sequence>MRVRLSGLPANPVRRSKRRAGVLIVGLVALGALTACGPEASAPPRANELVKAQKVSFQPIARSVSMAGTVAARVESKLSFRVAGRIAERRVDVGDHVKAGDILATIETPEQVADVQAAKATLLSAEATLAQAQSSFNRQKQLIESGFTTRSSFDSAEEQLRTAESSVDSARADVGTAEEQLSLTILKADADGVITARDAEAGQVVSAAQTVFTLAQDGARDVVFDVYEALLTDTPPSDHVEIRLLSNPKVVTTAVVREVAPTFDAATGTVRVKMSLIDPPPAMSLGSAVIGKGDWAAKNLIVLPWTSLSAGEAGPTVWVIDPQTNAVSQRAITVERYTTGEILVSGGLKEGELVVTAGGQFLREGQIVSIASGEPS</sequence>
<dbReference type="Pfam" id="PF25967">
    <property type="entry name" value="RND-MFP_C"/>
    <property type="match status" value="1"/>
</dbReference>
<dbReference type="InterPro" id="IPR058624">
    <property type="entry name" value="MdtA-like_HH"/>
</dbReference>
<keyword evidence="3" id="KW-0813">Transport</keyword>
<evidence type="ECO:0000259" key="8">
    <source>
        <dbReference type="Pfam" id="PF25967"/>
    </source>
</evidence>
<dbReference type="InterPro" id="IPR058627">
    <property type="entry name" value="MdtA-like_C"/>
</dbReference>
<dbReference type="EMBL" id="JAHCQH010000004">
    <property type="protein sequence ID" value="MBS9475800.1"/>
    <property type="molecule type" value="Genomic_DNA"/>
</dbReference>
<evidence type="ECO:0000259" key="7">
    <source>
        <dbReference type="Pfam" id="PF25954"/>
    </source>
</evidence>
<dbReference type="PANTHER" id="PTHR30469">
    <property type="entry name" value="MULTIDRUG RESISTANCE PROTEIN MDTA"/>
    <property type="match status" value="1"/>
</dbReference>
<dbReference type="Gene3D" id="2.40.30.170">
    <property type="match status" value="1"/>
</dbReference>
<comment type="similarity">
    <text evidence="2">Belongs to the membrane fusion protein (MFP) (TC 8.A.1) family.</text>
</comment>
<proteinExistence type="inferred from homology"/>
<dbReference type="InterPro" id="IPR006143">
    <property type="entry name" value="RND_pump_MFP"/>
</dbReference>
<evidence type="ECO:0000313" key="10">
    <source>
        <dbReference type="Proteomes" id="UP001166585"/>
    </source>
</evidence>
<gene>
    <name evidence="9" type="ORF">KIP89_01605</name>
</gene>
<evidence type="ECO:0000256" key="2">
    <source>
        <dbReference type="ARBA" id="ARBA00009477"/>
    </source>
</evidence>